<feature type="compositionally biased region" description="Acidic residues" evidence="3">
    <location>
        <begin position="257"/>
        <end position="281"/>
    </location>
</feature>
<feature type="compositionally biased region" description="Acidic residues" evidence="3">
    <location>
        <begin position="157"/>
        <end position="166"/>
    </location>
</feature>
<evidence type="ECO:0000313" key="5">
    <source>
        <dbReference type="EMBL" id="KAF0724466.1"/>
    </source>
</evidence>
<comment type="subcellular location">
    <subcellularLocation>
        <location evidence="1">Nucleus</location>
        <location evidence="1">Nucleolus</location>
    </subcellularLocation>
</comment>
<feature type="compositionally biased region" description="Polar residues" evidence="3">
    <location>
        <begin position="169"/>
        <end position="180"/>
    </location>
</feature>
<evidence type="ECO:0000313" key="6">
    <source>
        <dbReference type="Proteomes" id="UP000481153"/>
    </source>
</evidence>
<keyword evidence="2" id="KW-0539">Nucleus</keyword>
<dbReference type="Proteomes" id="UP000481153">
    <property type="component" value="Unassembled WGS sequence"/>
</dbReference>
<dbReference type="Pfam" id="PF08698">
    <property type="entry name" value="Fcf2"/>
    <property type="match status" value="1"/>
</dbReference>
<dbReference type="PANTHER" id="PTHR21686:SF12">
    <property type="entry name" value="DEOXYNUCLEOTIDYLTRANSFERASE TERMINAL-INTERACTING PROTEIN 2"/>
    <property type="match status" value="1"/>
</dbReference>
<feature type="region of interest" description="Disordered" evidence="3">
    <location>
        <begin position="505"/>
        <end position="527"/>
    </location>
</feature>
<feature type="compositionally biased region" description="Acidic residues" evidence="3">
    <location>
        <begin position="184"/>
        <end position="198"/>
    </location>
</feature>
<comment type="caution">
    <text evidence="5">The sequence shown here is derived from an EMBL/GenBank/DDBJ whole genome shotgun (WGS) entry which is preliminary data.</text>
</comment>
<organism evidence="5 6">
    <name type="scientific">Aphanomyces euteiches</name>
    <dbReference type="NCBI Taxonomy" id="100861"/>
    <lineage>
        <taxon>Eukaryota</taxon>
        <taxon>Sar</taxon>
        <taxon>Stramenopiles</taxon>
        <taxon>Oomycota</taxon>
        <taxon>Saprolegniomycetes</taxon>
        <taxon>Saprolegniales</taxon>
        <taxon>Verrucalvaceae</taxon>
        <taxon>Aphanomyces</taxon>
    </lineage>
</organism>
<evidence type="ECO:0000256" key="3">
    <source>
        <dbReference type="SAM" id="MobiDB-lite"/>
    </source>
</evidence>
<feature type="compositionally biased region" description="Basic residues" evidence="3">
    <location>
        <begin position="517"/>
        <end position="527"/>
    </location>
</feature>
<feature type="compositionally biased region" description="Polar residues" evidence="3">
    <location>
        <begin position="54"/>
        <end position="66"/>
    </location>
</feature>
<dbReference type="GO" id="GO:0003723">
    <property type="term" value="F:RNA binding"/>
    <property type="evidence" value="ECO:0007669"/>
    <property type="project" value="TreeGrafter"/>
</dbReference>
<dbReference type="GO" id="GO:0006396">
    <property type="term" value="P:RNA processing"/>
    <property type="evidence" value="ECO:0007669"/>
    <property type="project" value="TreeGrafter"/>
</dbReference>
<dbReference type="AlphaFoldDB" id="A0A6G0WDR2"/>
<dbReference type="EMBL" id="VJMJ01000270">
    <property type="protein sequence ID" value="KAF0724466.1"/>
    <property type="molecule type" value="Genomic_DNA"/>
</dbReference>
<dbReference type="PANTHER" id="PTHR21686">
    <property type="entry name" value="DEOXYNUCLEOTIDYLTRANSFERASE TERMINAL-INTERACTING PROTEIN 2"/>
    <property type="match status" value="1"/>
</dbReference>
<feature type="region of interest" description="Disordered" evidence="3">
    <location>
        <begin position="396"/>
        <end position="415"/>
    </location>
</feature>
<feature type="region of interest" description="Disordered" evidence="3">
    <location>
        <begin position="1"/>
        <end position="315"/>
    </location>
</feature>
<dbReference type="InterPro" id="IPR014810">
    <property type="entry name" value="Fcf2_C"/>
</dbReference>
<dbReference type="GO" id="GO:0005730">
    <property type="term" value="C:nucleolus"/>
    <property type="evidence" value="ECO:0007669"/>
    <property type="project" value="UniProtKB-SubCell"/>
</dbReference>
<sequence>MVTTRRSLRSQGLPATPEPETTSPLPNKRPVRSTRSRSVTPTKVEEVVKRTTRRTSLGGQKKTTPVKNAPEEDDAHDVKPIDALIRTLKEEMPTKNEDTNDDDDSTTTGRSDENTIPEDEQLQQEAAKNEADESKQESEKEDSVVDEDPIDEVRDEPMDDQNEDGGTDAQLSEKQATHNKSCVEDDQAITIEDDDSVDEEKNAQESDVILVEQNTGNNEETEEELNNNENQLQDEEIKHMSKDDSANDSDIIRVDSAPDDEEETTEDENQDENTPEEDEENEIRLNDGAAEPVGVDEVETEEEDEAPQVVENDEDEDDVEALVNMALSSFQNHAPTETSSENTMVANKLNSGVRQRDLYLNLQGKNCSKGAQLVPERKIVEELKAFAKTQASTKLQDHNNAAAHGTKPDSGRNRMSGKWFNMVSNEMNAEAKRDIQLIKMRNYLDPKRFYKSSDHRKSNMPKVFQVGTVIEGAAEFKSARLSRKERHQTFTEEILHDQQIRNYTKRKFNDIQATRANSKKSSKKPRK</sequence>
<dbReference type="VEuPathDB" id="FungiDB:AeMF1_000347"/>
<evidence type="ECO:0000256" key="1">
    <source>
        <dbReference type="ARBA" id="ARBA00004604"/>
    </source>
</evidence>
<accession>A0A6G0WDR2</accession>
<evidence type="ECO:0000259" key="4">
    <source>
        <dbReference type="Pfam" id="PF08698"/>
    </source>
</evidence>
<name>A0A6G0WDR2_9STRA</name>
<gene>
    <name evidence="5" type="ORF">Ae201684_016873</name>
</gene>
<reference evidence="5 6" key="1">
    <citation type="submission" date="2019-07" db="EMBL/GenBank/DDBJ databases">
        <title>Genomics analysis of Aphanomyces spp. identifies a new class of oomycete effector associated with host adaptation.</title>
        <authorList>
            <person name="Gaulin E."/>
        </authorList>
    </citation>
    <scope>NUCLEOTIDE SEQUENCE [LARGE SCALE GENOMIC DNA]</scope>
    <source>
        <strain evidence="5 6">ATCC 201684</strain>
    </source>
</reference>
<feature type="compositionally biased region" description="Basic and acidic residues" evidence="3">
    <location>
        <begin position="235"/>
        <end position="253"/>
    </location>
</feature>
<protein>
    <recommendedName>
        <fullName evidence="4">Fcf2 pre-rRNA processing C-terminal domain-containing protein</fullName>
    </recommendedName>
</protein>
<evidence type="ECO:0000256" key="2">
    <source>
        <dbReference type="ARBA" id="ARBA00023242"/>
    </source>
</evidence>
<feature type="compositionally biased region" description="Basic and acidic residues" evidence="3">
    <location>
        <begin position="87"/>
        <end position="98"/>
    </location>
</feature>
<feature type="compositionally biased region" description="Basic and acidic residues" evidence="3">
    <location>
        <begin position="127"/>
        <end position="143"/>
    </location>
</feature>
<keyword evidence="6" id="KW-1185">Reference proteome</keyword>
<proteinExistence type="predicted"/>
<feature type="compositionally biased region" description="Acidic residues" evidence="3">
    <location>
        <begin position="294"/>
        <end position="315"/>
    </location>
</feature>
<feature type="domain" description="Fcf2 pre-rRNA processing C-terminal" evidence="4">
    <location>
        <begin position="416"/>
        <end position="507"/>
    </location>
</feature>
<dbReference type="InterPro" id="IPR039883">
    <property type="entry name" value="Fcf2/DNTTIP2"/>
</dbReference>